<dbReference type="InterPro" id="IPR013785">
    <property type="entry name" value="Aldolase_TIM"/>
</dbReference>
<evidence type="ECO:0000256" key="7">
    <source>
        <dbReference type="ARBA" id="ARBA00049047"/>
    </source>
</evidence>
<dbReference type="SUPFAM" id="SSF51366">
    <property type="entry name" value="Ribulose-phoshate binding barrel"/>
    <property type="match status" value="1"/>
</dbReference>
<evidence type="ECO:0000256" key="4">
    <source>
        <dbReference type="ARBA" id="ARBA00022822"/>
    </source>
</evidence>
<dbReference type="InterPro" id="IPR002028">
    <property type="entry name" value="Trp_synthase_suA"/>
</dbReference>
<evidence type="ECO:0000256" key="2">
    <source>
        <dbReference type="ARBA" id="ARBA00011270"/>
    </source>
</evidence>
<dbReference type="HAMAP" id="MF_00131">
    <property type="entry name" value="Trp_synth_alpha"/>
    <property type="match status" value="1"/>
</dbReference>
<keyword evidence="11" id="KW-1185">Reference proteome</keyword>
<evidence type="ECO:0000256" key="8">
    <source>
        <dbReference type="HAMAP-Rule" id="MF_00131"/>
    </source>
</evidence>
<evidence type="ECO:0000256" key="5">
    <source>
        <dbReference type="ARBA" id="ARBA00023141"/>
    </source>
</evidence>
<dbReference type="RefSeq" id="WP_341597335.1">
    <property type="nucleotide sequence ID" value="NZ_JBAKAZ010000019.1"/>
</dbReference>
<keyword evidence="3 8" id="KW-0028">Amino-acid biosynthesis</keyword>
<comment type="function">
    <text evidence="8">The alpha subunit is responsible for the aldol cleavage of indoleglycerol phosphate to indole and glyceraldehyde 3-phosphate.</text>
</comment>
<evidence type="ECO:0000313" key="11">
    <source>
        <dbReference type="Proteomes" id="UP001369082"/>
    </source>
</evidence>
<feature type="active site" description="Proton acceptor" evidence="8">
    <location>
        <position position="66"/>
    </location>
</feature>
<comment type="pathway">
    <text evidence="1 8">Amino-acid biosynthesis; L-tryptophan biosynthesis; L-tryptophan from chorismate: step 5/5.</text>
</comment>
<dbReference type="Pfam" id="PF00290">
    <property type="entry name" value="Trp_syntA"/>
    <property type="match status" value="1"/>
</dbReference>
<dbReference type="InterPro" id="IPR018204">
    <property type="entry name" value="Trp_synthase_alpha_AS"/>
</dbReference>
<dbReference type="PANTHER" id="PTHR43406:SF1">
    <property type="entry name" value="TRYPTOPHAN SYNTHASE ALPHA CHAIN, CHLOROPLASTIC"/>
    <property type="match status" value="1"/>
</dbReference>
<dbReference type="NCBIfam" id="TIGR00262">
    <property type="entry name" value="trpA"/>
    <property type="match status" value="1"/>
</dbReference>
<evidence type="ECO:0000256" key="9">
    <source>
        <dbReference type="RuleBase" id="RU003662"/>
    </source>
</evidence>
<comment type="caution">
    <text evidence="10">The sequence shown here is derived from an EMBL/GenBank/DDBJ whole genome shotgun (WGS) entry which is preliminary data.</text>
</comment>
<protein>
    <recommendedName>
        <fullName evidence="8">Tryptophan synthase alpha chain</fullName>
        <ecNumber evidence="8">4.2.1.20</ecNumber>
    </recommendedName>
</protein>
<evidence type="ECO:0000256" key="6">
    <source>
        <dbReference type="ARBA" id="ARBA00023239"/>
    </source>
</evidence>
<organism evidence="10 11">
    <name type="scientific">Psychromonas aquatilis</name>
    <dbReference type="NCBI Taxonomy" id="2005072"/>
    <lineage>
        <taxon>Bacteria</taxon>
        <taxon>Pseudomonadati</taxon>
        <taxon>Pseudomonadota</taxon>
        <taxon>Gammaproteobacteria</taxon>
        <taxon>Alteromonadales</taxon>
        <taxon>Psychromonadaceae</taxon>
        <taxon>Psychromonas</taxon>
    </lineage>
</organism>
<dbReference type="InterPro" id="IPR011060">
    <property type="entry name" value="RibuloseP-bd_barrel"/>
</dbReference>
<evidence type="ECO:0000313" key="10">
    <source>
        <dbReference type="EMBL" id="MEL0629326.1"/>
    </source>
</evidence>
<dbReference type="Proteomes" id="UP001369082">
    <property type="component" value="Unassembled WGS sequence"/>
</dbReference>
<proteinExistence type="inferred from homology"/>
<dbReference type="GO" id="GO:0004834">
    <property type="term" value="F:tryptophan synthase activity"/>
    <property type="evidence" value="ECO:0007669"/>
    <property type="project" value="UniProtKB-EC"/>
</dbReference>
<evidence type="ECO:0000256" key="3">
    <source>
        <dbReference type="ARBA" id="ARBA00022605"/>
    </source>
</evidence>
<keyword evidence="5 8" id="KW-0057">Aromatic amino acid biosynthesis</keyword>
<dbReference type="PANTHER" id="PTHR43406">
    <property type="entry name" value="TRYPTOPHAN SYNTHASE, ALPHA CHAIN"/>
    <property type="match status" value="1"/>
</dbReference>
<name>A0ABU9GPV8_9GAMM</name>
<dbReference type="EMBL" id="JBAKAZ010000019">
    <property type="protein sequence ID" value="MEL0629326.1"/>
    <property type="molecule type" value="Genomic_DNA"/>
</dbReference>
<dbReference type="CDD" id="cd04724">
    <property type="entry name" value="Tryptophan_synthase_alpha"/>
    <property type="match status" value="1"/>
</dbReference>
<sequence>MAHDLQSQRYAKLFEKLEAANQGAFVPFVTVGDPDREQSLNIIDTLVKAGADALELGIPFSDPVADGVVIQDASIRALNSGTTPQVCFEIIKEIRARHPDTPIGLLLYVNLVYRNGIESFYQECKDAGVDSILIADVPLHESAPYRAAADKVGLQQIFIAPPNGDKATLKQVAEYGQGYTYLLSRAGVTGADAKAGMPVEHMLETLGEHNAPPSLLGFGISQPEQVADAIKSGAAGAISGSAVVKVIERNLDDPEKMQSEMTDFISAMKAATLK</sequence>
<dbReference type="EC" id="4.2.1.20" evidence="8"/>
<evidence type="ECO:0000256" key="1">
    <source>
        <dbReference type="ARBA" id="ARBA00004733"/>
    </source>
</evidence>
<accession>A0ABU9GPV8</accession>
<dbReference type="PROSITE" id="PS00167">
    <property type="entry name" value="TRP_SYNTHASE_ALPHA"/>
    <property type="match status" value="1"/>
</dbReference>
<keyword evidence="6 8" id="KW-0456">Lyase</keyword>
<feature type="active site" description="Proton acceptor" evidence="8">
    <location>
        <position position="55"/>
    </location>
</feature>
<keyword evidence="4 8" id="KW-0822">Tryptophan biosynthesis</keyword>
<dbReference type="Gene3D" id="3.20.20.70">
    <property type="entry name" value="Aldolase class I"/>
    <property type="match status" value="1"/>
</dbReference>
<comment type="subunit">
    <text evidence="2 8">Tetramer of two alpha and two beta chains.</text>
</comment>
<comment type="similarity">
    <text evidence="8 9">Belongs to the TrpA family.</text>
</comment>
<reference evidence="10 11" key="1">
    <citation type="submission" date="2024-02" db="EMBL/GenBank/DDBJ databases">
        <title>Bacteria isolated from the canopy kelp, Nereocystis luetkeana.</title>
        <authorList>
            <person name="Pfister C.A."/>
            <person name="Younker I.T."/>
            <person name="Light S.H."/>
        </authorList>
    </citation>
    <scope>NUCLEOTIDE SEQUENCE [LARGE SCALE GENOMIC DNA]</scope>
    <source>
        <strain evidence="10 11">TI.1.05</strain>
    </source>
</reference>
<gene>
    <name evidence="8 10" type="primary">trpA</name>
    <name evidence="10" type="ORF">V6256_06870</name>
</gene>
<comment type="catalytic activity">
    <reaction evidence="7 8">
        <text>(1S,2R)-1-C-(indol-3-yl)glycerol 3-phosphate + L-serine = D-glyceraldehyde 3-phosphate + L-tryptophan + H2O</text>
        <dbReference type="Rhea" id="RHEA:10532"/>
        <dbReference type="ChEBI" id="CHEBI:15377"/>
        <dbReference type="ChEBI" id="CHEBI:33384"/>
        <dbReference type="ChEBI" id="CHEBI:57912"/>
        <dbReference type="ChEBI" id="CHEBI:58866"/>
        <dbReference type="ChEBI" id="CHEBI:59776"/>
        <dbReference type="EC" id="4.2.1.20"/>
    </reaction>
</comment>